<organism evidence="1 2">
    <name type="scientific">Blattamonas nauphoetae</name>
    <dbReference type="NCBI Taxonomy" id="2049346"/>
    <lineage>
        <taxon>Eukaryota</taxon>
        <taxon>Metamonada</taxon>
        <taxon>Preaxostyla</taxon>
        <taxon>Oxymonadida</taxon>
        <taxon>Blattamonas</taxon>
    </lineage>
</organism>
<name>A0ABQ9XKD1_9EUKA</name>
<accession>A0ABQ9XKD1</accession>
<proteinExistence type="predicted"/>
<evidence type="ECO:0000313" key="2">
    <source>
        <dbReference type="Proteomes" id="UP001281761"/>
    </source>
</evidence>
<protein>
    <submittedName>
        <fullName evidence="1">Uncharacterized protein</fullName>
    </submittedName>
</protein>
<dbReference type="Proteomes" id="UP001281761">
    <property type="component" value="Unassembled WGS sequence"/>
</dbReference>
<comment type="caution">
    <text evidence="1">The sequence shown here is derived from an EMBL/GenBank/DDBJ whole genome shotgun (WGS) entry which is preliminary data.</text>
</comment>
<evidence type="ECO:0000313" key="1">
    <source>
        <dbReference type="EMBL" id="KAK2951660.1"/>
    </source>
</evidence>
<keyword evidence="2" id="KW-1185">Reference proteome</keyword>
<sequence>MTALDTKTSPSLDYSCPATLKFQPALDVSLESKVVNFLTTVYPQTTESANAFVDSHAPFSDGSLINFIQSIVLLLSSTSQAITTVAMSMLDNLILTFSPRLRLALVQADLISQVIITLNPLLISFKDCKKLHFYLISTITTSLRLSSLVGLTYYAIEDRNEQQAVYETILKHVLTPSEQYICHLCVHRFSIVDSEQSKRYLALLAILFRIAPSYPPTMEFVLNMPFVLTIPSCLTFFERHDSIQLFLSLMASTQREWNKKRGEEQPMRTIVDRLLRMEGIEDVKETKLRNDKKTPKGDVIILHSIDWNNLQGMNVPRRW</sequence>
<dbReference type="EMBL" id="JARBJD010000115">
    <property type="protein sequence ID" value="KAK2951660.1"/>
    <property type="molecule type" value="Genomic_DNA"/>
</dbReference>
<gene>
    <name evidence="1" type="ORF">BLNAU_13399</name>
</gene>
<reference evidence="1 2" key="1">
    <citation type="journal article" date="2022" name="bioRxiv">
        <title>Genomics of Preaxostyla Flagellates Illuminates Evolutionary Transitions and the Path Towards Mitochondrial Loss.</title>
        <authorList>
            <person name="Novak L.V.F."/>
            <person name="Treitli S.C."/>
            <person name="Pyrih J."/>
            <person name="Halakuc P."/>
            <person name="Pipaliya S.V."/>
            <person name="Vacek V."/>
            <person name="Brzon O."/>
            <person name="Soukal P."/>
            <person name="Eme L."/>
            <person name="Dacks J.B."/>
            <person name="Karnkowska A."/>
            <person name="Elias M."/>
            <person name="Hampl V."/>
        </authorList>
    </citation>
    <scope>NUCLEOTIDE SEQUENCE [LARGE SCALE GENOMIC DNA]</scope>
    <source>
        <strain evidence="1">NAU3</strain>
        <tissue evidence="1">Gut</tissue>
    </source>
</reference>